<sequence length="456" mass="53318">MFQFLRSNASIPLIIMLVIWGLATFFFVQADIEPFYWELKNQLIGQKLNEGFRMYQDIRDNSGPFSAGFFQLLDALSIPISMNAYWASGLIIFQAFIFQRTIQRFELMPPMGYLPFFIYAVFFHFSLEFIVPSAALLGLSFLMLAWHEIVKQQSTLNVDDRVFLIGLFIGAAGLCYPSYFLFIFWGVLSLVFYSGINIRQMLLVLVGFLIINIITGLVYTYHGNFPYLIQVFQNSAIQFHAPAWEQVKEMAWAYIPALGFAIYGFWKVVENPKIKSTGQKAQQTNLIWIFTGILAIFTLPATASNNVLFFLPALAYFSLNSFFLLKKYWVRELMLWLLIGLTYFSLQWDWKLQENKRIKPSEISLRNEKLMVLGPQIEAYRYNQMAGPFVNWELSKTLFDELDQFKTIVLLDQYMTQDPPNYIYDPTGKFKRAQNYLPYLQSRYQETTKHLYKRVN</sequence>
<feature type="transmembrane region" description="Helical" evidence="1">
    <location>
        <begin position="250"/>
        <end position="266"/>
    </location>
</feature>
<gene>
    <name evidence="2" type="ORF">PQG45_05225</name>
</gene>
<keyword evidence="1" id="KW-0472">Membrane</keyword>
<feature type="transmembrane region" description="Helical" evidence="1">
    <location>
        <begin position="286"/>
        <end position="303"/>
    </location>
</feature>
<keyword evidence="3" id="KW-1185">Reference proteome</keyword>
<keyword evidence="1" id="KW-0812">Transmembrane</keyword>
<name>A0ABU3TRI5_9BACT</name>
<feature type="transmembrane region" description="Helical" evidence="1">
    <location>
        <begin position="84"/>
        <end position="102"/>
    </location>
</feature>
<dbReference type="EMBL" id="JAVNWW010000001">
    <property type="protein sequence ID" value="MDU0808434.1"/>
    <property type="molecule type" value="Genomic_DNA"/>
</dbReference>
<dbReference type="Proteomes" id="UP001249959">
    <property type="component" value="Unassembled WGS sequence"/>
</dbReference>
<evidence type="ECO:0000313" key="2">
    <source>
        <dbReference type="EMBL" id="MDU0808434.1"/>
    </source>
</evidence>
<dbReference type="InterPro" id="IPR045625">
    <property type="entry name" value="DUF6427"/>
</dbReference>
<feature type="transmembrane region" description="Helical" evidence="1">
    <location>
        <begin position="162"/>
        <end position="190"/>
    </location>
</feature>
<organism evidence="2 3">
    <name type="scientific">Aquirufa regiilacus</name>
    <dbReference type="NCBI Taxonomy" id="3024868"/>
    <lineage>
        <taxon>Bacteria</taxon>
        <taxon>Pseudomonadati</taxon>
        <taxon>Bacteroidota</taxon>
        <taxon>Cytophagia</taxon>
        <taxon>Cytophagales</taxon>
        <taxon>Flectobacillaceae</taxon>
        <taxon>Aquirufa</taxon>
    </lineage>
</organism>
<evidence type="ECO:0000256" key="1">
    <source>
        <dbReference type="SAM" id="Phobius"/>
    </source>
</evidence>
<feature type="transmembrane region" description="Helical" evidence="1">
    <location>
        <begin position="202"/>
        <end position="222"/>
    </location>
</feature>
<comment type="caution">
    <text evidence="2">The sequence shown here is derived from an EMBL/GenBank/DDBJ whole genome shotgun (WGS) entry which is preliminary data.</text>
</comment>
<evidence type="ECO:0000313" key="3">
    <source>
        <dbReference type="Proteomes" id="UP001249959"/>
    </source>
</evidence>
<feature type="transmembrane region" description="Helical" evidence="1">
    <location>
        <begin position="333"/>
        <end position="350"/>
    </location>
</feature>
<feature type="transmembrane region" description="Helical" evidence="1">
    <location>
        <begin position="12"/>
        <end position="30"/>
    </location>
</feature>
<accession>A0ABU3TRI5</accession>
<dbReference type="Pfam" id="PF19992">
    <property type="entry name" value="DUF6427"/>
    <property type="match status" value="1"/>
</dbReference>
<proteinExistence type="predicted"/>
<protein>
    <submittedName>
        <fullName evidence="2">DUF6427 family protein</fullName>
    </submittedName>
</protein>
<reference evidence="2 3" key="1">
    <citation type="submission" date="2023-09" db="EMBL/GenBank/DDBJ databases">
        <title>Aquirufa genomes.</title>
        <authorList>
            <person name="Pitt A."/>
        </authorList>
    </citation>
    <scope>NUCLEOTIDE SEQUENCE [LARGE SCALE GENOMIC DNA]</scope>
    <source>
        <strain evidence="2 3">LEOWEIH-7C</strain>
    </source>
</reference>
<keyword evidence="1" id="KW-1133">Transmembrane helix</keyword>
<dbReference type="RefSeq" id="WP_315575169.1">
    <property type="nucleotide sequence ID" value="NZ_JARDXH010000002.1"/>
</dbReference>
<feature type="transmembrane region" description="Helical" evidence="1">
    <location>
        <begin position="114"/>
        <end position="142"/>
    </location>
</feature>